<evidence type="ECO:0000259" key="5">
    <source>
        <dbReference type="PROSITE" id="PS50977"/>
    </source>
</evidence>
<dbReference type="Gene3D" id="1.10.10.60">
    <property type="entry name" value="Homeodomain-like"/>
    <property type="match status" value="1"/>
</dbReference>
<dbReference type="PROSITE" id="PS50977">
    <property type="entry name" value="HTH_TETR_2"/>
    <property type="match status" value="1"/>
</dbReference>
<dbReference type="GO" id="GO:0003677">
    <property type="term" value="F:DNA binding"/>
    <property type="evidence" value="ECO:0007669"/>
    <property type="project" value="UniProtKB-UniRule"/>
</dbReference>
<evidence type="ECO:0000256" key="3">
    <source>
        <dbReference type="ARBA" id="ARBA00023163"/>
    </source>
</evidence>
<dbReference type="SUPFAM" id="SSF48498">
    <property type="entry name" value="Tetracyclin repressor-like, C-terminal domain"/>
    <property type="match status" value="1"/>
</dbReference>
<protein>
    <recommendedName>
        <fullName evidence="5">HTH tetR-type domain-containing protein</fullName>
    </recommendedName>
</protein>
<dbReference type="InterPro" id="IPR001647">
    <property type="entry name" value="HTH_TetR"/>
</dbReference>
<accession>A0A2S7IHF0</accession>
<dbReference type="RefSeq" id="WP_104715449.1">
    <property type="nucleotide sequence ID" value="NZ_PTRA01000005.1"/>
</dbReference>
<dbReference type="Gene3D" id="1.10.357.10">
    <property type="entry name" value="Tetracycline Repressor, domain 2"/>
    <property type="match status" value="1"/>
</dbReference>
<gene>
    <name evidence="6" type="ORF">C5O19_21585</name>
</gene>
<keyword evidence="3" id="KW-0804">Transcription</keyword>
<evidence type="ECO:0000313" key="7">
    <source>
        <dbReference type="Proteomes" id="UP000239590"/>
    </source>
</evidence>
<dbReference type="PANTHER" id="PTHR47506:SF10">
    <property type="entry name" value="TRANSCRIPTIONAL REGULATORY PROTEIN"/>
    <property type="match status" value="1"/>
</dbReference>
<proteinExistence type="predicted"/>
<keyword evidence="1" id="KW-0805">Transcription regulation</keyword>
<dbReference type="SUPFAM" id="SSF46689">
    <property type="entry name" value="Homeodomain-like"/>
    <property type="match status" value="1"/>
</dbReference>
<evidence type="ECO:0000256" key="4">
    <source>
        <dbReference type="PROSITE-ProRule" id="PRU00335"/>
    </source>
</evidence>
<dbReference type="Proteomes" id="UP000239590">
    <property type="component" value="Unassembled WGS sequence"/>
</dbReference>
<keyword evidence="2 4" id="KW-0238">DNA-binding</keyword>
<feature type="DNA-binding region" description="H-T-H motif" evidence="4">
    <location>
        <begin position="29"/>
        <end position="48"/>
    </location>
</feature>
<evidence type="ECO:0000256" key="1">
    <source>
        <dbReference type="ARBA" id="ARBA00023015"/>
    </source>
</evidence>
<feature type="domain" description="HTH tetR-type" evidence="5">
    <location>
        <begin position="6"/>
        <end position="66"/>
    </location>
</feature>
<evidence type="ECO:0000313" key="6">
    <source>
        <dbReference type="EMBL" id="PQA55133.1"/>
    </source>
</evidence>
<sequence length="193" mass="22173">MGRNKEFDYEQKLDIALEIFWTQGYHMTSITDLESHMGINRSSIYPTYGDKKELLIKCLAKYLKSKVSDYSAILNGDQSDAIENLRSLLRLAVDQSINEERTCLAVKMAFEVGLADEDIRRLLANHEKKIEEIYFKTLKIGQEQGCMKADLDTKSTADFLACSSSAMFKNYVLNKNRKVVYDMIENLILMIKT</sequence>
<dbReference type="Pfam" id="PF00440">
    <property type="entry name" value="TetR_N"/>
    <property type="match status" value="1"/>
</dbReference>
<organism evidence="6 7">
    <name type="scientific">Siphonobacter curvatus</name>
    <dbReference type="NCBI Taxonomy" id="2094562"/>
    <lineage>
        <taxon>Bacteria</taxon>
        <taxon>Pseudomonadati</taxon>
        <taxon>Bacteroidota</taxon>
        <taxon>Cytophagia</taxon>
        <taxon>Cytophagales</taxon>
        <taxon>Cytophagaceae</taxon>
        <taxon>Siphonobacter</taxon>
    </lineage>
</organism>
<dbReference type="InterPro" id="IPR009057">
    <property type="entry name" value="Homeodomain-like_sf"/>
</dbReference>
<name>A0A2S7IHF0_9BACT</name>
<comment type="caution">
    <text evidence="6">The sequence shown here is derived from an EMBL/GenBank/DDBJ whole genome shotgun (WGS) entry which is preliminary data.</text>
</comment>
<dbReference type="EMBL" id="PTRA01000005">
    <property type="protein sequence ID" value="PQA55133.1"/>
    <property type="molecule type" value="Genomic_DNA"/>
</dbReference>
<dbReference type="OrthoDB" id="9795242at2"/>
<dbReference type="InterPro" id="IPR036271">
    <property type="entry name" value="Tet_transcr_reg_TetR-rel_C_sf"/>
</dbReference>
<dbReference type="PANTHER" id="PTHR47506">
    <property type="entry name" value="TRANSCRIPTIONAL REGULATORY PROTEIN"/>
    <property type="match status" value="1"/>
</dbReference>
<dbReference type="AlphaFoldDB" id="A0A2S7IHF0"/>
<keyword evidence="7" id="KW-1185">Reference proteome</keyword>
<reference evidence="7" key="1">
    <citation type="submission" date="2018-02" db="EMBL/GenBank/DDBJ databases">
        <title>Genome sequencing of Solimonas sp. HR-BB.</title>
        <authorList>
            <person name="Lee Y."/>
            <person name="Jeon C.O."/>
        </authorList>
    </citation>
    <scope>NUCLEOTIDE SEQUENCE [LARGE SCALE GENOMIC DNA]</scope>
    <source>
        <strain evidence="7">HR-U</strain>
    </source>
</reference>
<evidence type="ECO:0000256" key="2">
    <source>
        <dbReference type="ARBA" id="ARBA00023125"/>
    </source>
</evidence>